<organism evidence="2 3">
    <name type="scientific">Linum trigynum</name>
    <dbReference type="NCBI Taxonomy" id="586398"/>
    <lineage>
        <taxon>Eukaryota</taxon>
        <taxon>Viridiplantae</taxon>
        <taxon>Streptophyta</taxon>
        <taxon>Embryophyta</taxon>
        <taxon>Tracheophyta</taxon>
        <taxon>Spermatophyta</taxon>
        <taxon>Magnoliopsida</taxon>
        <taxon>eudicotyledons</taxon>
        <taxon>Gunneridae</taxon>
        <taxon>Pentapetalae</taxon>
        <taxon>rosids</taxon>
        <taxon>fabids</taxon>
        <taxon>Malpighiales</taxon>
        <taxon>Linaceae</taxon>
        <taxon>Linum</taxon>
    </lineage>
</organism>
<keyword evidence="3" id="KW-1185">Reference proteome</keyword>
<name>A0AAV2FM31_9ROSI</name>
<feature type="compositionally biased region" description="Basic and acidic residues" evidence="1">
    <location>
        <begin position="101"/>
        <end position="118"/>
    </location>
</feature>
<accession>A0AAV2FM31</accession>
<dbReference type="Proteomes" id="UP001497516">
    <property type="component" value="Chromosome 7"/>
</dbReference>
<protein>
    <submittedName>
        <fullName evidence="2">Uncharacterized protein</fullName>
    </submittedName>
</protein>
<gene>
    <name evidence="2" type="ORF">LTRI10_LOCUS39591</name>
</gene>
<evidence type="ECO:0000313" key="2">
    <source>
        <dbReference type="EMBL" id="CAL1399401.1"/>
    </source>
</evidence>
<evidence type="ECO:0000256" key="1">
    <source>
        <dbReference type="SAM" id="MobiDB-lite"/>
    </source>
</evidence>
<proteinExistence type="predicted"/>
<reference evidence="2 3" key="1">
    <citation type="submission" date="2024-04" db="EMBL/GenBank/DDBJ databases">
        <authorList>
            <person name="Fracassetti M."/>
        </authorList>
    </citation>
    <scope>NUCLEOTIDE SEQUENCE [LARGE SCALE GENOMIC DNA]</scope>
</reference>
<sequence>MEAFTGHSAESCYTPLADRNIQLRFLVEQIARDTERSCSKMDLHSQTISQTDFSFLLETREKKETLRSINKHLEVIEKSCAPFSQDNLYTTMQAEEEEEESNHGDVEEHTEVVTETSRDNHDKKCPLVADHTFTHFCFDILGSSEEMQGFLIEEITWRLALQSEVEEEERERVREEVVEDEEESQDEEILDLFQGHESNSEEGRRVEDAIGVQDEDDVELEEACTGHELHVVSPPKFEELLGKDLFAVSICKTKATSTLFFLGGLDGG</sequence>
<evidence type="ECO:0000313" key="3">
    <source>
        <dbReference type="Proteomes" id="UP001497516"/>
    </source>
</evidence>
<dbReference type="AlphaFoldDB" id="A0AAV2FM31"/>
<feature type="region of interest" description="Disordered" evidence="1">
    <location>
        <begin position="93"/>
        <end position="118"/>
    </location>
</feature>
<dbReference type="EMBL" id="OZ034820">
    <property type="protein sequence ID" value="CAL1399401.1"/>
    <property type="molecule type" value="Genomic_DNA"/>
</dbReference>